<evidence type="ECO:0000313" key="2">
    <source>
        <dbReference type="EMBL" id="CAI9916055.1"/>
    </source>
</evidence>
<evidence type="ECO:0000256" key="1">
    <source>
        <dbReference type="SAM" id="MobiDB-lite"/>
    </source>
</evidence>
<reference evidence="2" key="1">
    <citation type="submission" date="2023-06" db="EMBL/GenBank/DDBJ databases">
        <authorList>
            <person name="Kurt Z."/>
        </authorList>
    </citation>
    <scope>NUCLEOTIDE SEQUENCE</scope>
</reference>
<organism evidence="2">
    <name type="scientific">Hexamita inflata</name>
    <dbReference type="NCBI Taxonomy" id="28002"/>
    <lineage>
        <taxon>Eukaryota</taxon>
        <taxon>Metamonada</taxon>
        <taxon>Diplomonadida</taxon>
        <taxon>Hexamitidae</taxon>
        <taxon>Hexamitinae</taxon>
        <taxon>Hexamita</taxon>
    </lineage>
</organism>
<protein>
    <submittedName>
        <fullName evidence="2">Uncharacterized protein</fullName>
    </submittedName>
</protein>
<comment type="caution">
    <text evidence="2">The sequence shown here is derived from an EMBL/GenBank/DDBJ whole genome shotgun (WGS) entry which is preliminary data.</text>
</comment>
<feature type="compositionally biased region" description="Low complexity" evidence="1">
    <location>
        <begin position="4201"/>
        <end position="4220"/>
    </location>
</feature>
<keyword evidence="4" id="KW-1185">Reference proteome</keyword>
<feature type="region of interest" description="Disordered" evidence="1">
    <location>
        <begin position="1689"/>
        <end position="1715"/>
    </location>
</feature>
<name>A0AA86NAX1_9EUKA</name>
<feature type="region of interest" description="Disordered" evidence="1">
    <location>
        <begin position="816"/>
        <end position="840"/>
    </location>
</feature>
<evidence type="ECO:0000313" key="4">
    <source>
        <dbReference type="Proteomes" id="UP001642409"/>
    </source>
</evidence>
<sequence>MMYLLQSGKAEEFEQILKVKQPVLKIQTSQILEALEQDNTIFDKLITVWAAAQVDKQAEQQLNKIISIVQNIIVENVFGNNCFQKPMQKENIIDHIKQGMNEGLDVQHFYEQYENIKTIECNSIQNVLVLPAYTETLCSESQNYVSLILNNIGFKGKFSFECETLVDENLSYINDILREKVKYAAVQKQYSPNIEQKCRDIENIVQVLKMIYNCLKRIPNLIHDLMLAYYNGNPVKIIGQAAKISVLSTLEKIQLLDCQDRWTKLMQQFMISSSRTRLFDLALNHDFCQKITQINQTIHTIHKNQKRQNYGWIITTMSSPFDTEIMKFNEEMSISSHFSYDDHGQTIKQLKKIVPSVSFKQYPLATLIPASMQIRFAVYTLQYNPLKNWPPVKYEIFQNLTEVIMDQKIGKITGVSSDDEKLMFDVPIDVPDSLIYVFDYIANQSGHQLKQSIKSFYDLFYIQLKKYSLQRDGQDAIYFADCNENTKYEDLPPYFKVFDEFIKNTVLAVQTSVISTYVAMIYQQVYAKGITGKLQKEDFKFVYFLLNDLSVLCGVFPNKTPIWKKSLLCKIQEWQEIFSYSMPLLLSMHNSKIIAENLHFSYQTYDQNSDSIIITDSRQTFQIQTGNHWTGASTIFDSQLKLNTKQQAIITKILQAVSQNRTVFMLGFIAKQYFNIDYIMICKALSRMLCRRLMIIFVTESSFGQNLIKISASIAAGYIVLLIGVEFLPESQILELVSLSQSIYQQKGKLQGLVVAHDIHEEILVHQKHCNIQSSASKLQIQLVNANIEDFDSSGYLIIFMPSLKTIQTSIQFSFSQTSSGQQDKTPTKPTQNKNEKGKPNILDNYQEFYQSDYELNRIPKSFKNSTLINIETEAPLDIFKSISAEYGRPFYEINTFLRSMSNGMARLGLFDIKTILNRAKEHTDNTAVAMMTFDYLIRQSINIVIESDMESLSILLANFVCTSFSLDKSNSNIIIQASRSYYQIIKSLALQNGIQKQSQVDQTQIQKVSFSTYISEYIQRQINPQLMHFTQLFSQLHQLPIECIYDVLFAQDLLKDQKPLLLVSSNYNYLNIFTSILSSRTQTILKRIYASEQLLNELKEPSQKLLVICPANISDLLKMLDKIFGFFLQFPIIQDENGQPVHILDSKAIPMVTICLTTNQFIQLQKEKISLIFEHKMILFPFIEGSDGMRKILVSGINIKANNYFTNNIIKNMQIGKGIQFDSNSEAIQTIIQTFRQKMLFSKQLHLDSQQSTNKIELLNSFTLAVITILFTKLIKIFGIGKSVEEVFLIKSMFYFNLYQFKVIEPQKRQINNEFVDISYDQINNLLVDDTKRQVLLTKMLNFDHQSIGYDQMTRKTAVLNATMQFYTQMAINKAKGKAFDPSEFFKKIDFTRMISEALTLNRFHVCDIHSPFCESTGFLKDDMKEIEDRAKKESVTQKMQKIVHDIKVSQYNQPNKNVGTGSFGSLLYNFNQNFILNAFLKPNKIENGLENLVQPFICAMWNAVSLYYTTITNNTKQQLLTKKSGSKIISQKYTQFIDELQNLNDIPPHVLQNIHSIKEPQQILLKLFKQKLPDYQNDSAFSYLNYFGALNTDSTSRQYDTFVSQITFDQYQIGKGLLQNITTETDQEICEKTIVKACKQALDARRQHLDEMHGSQIKYQAGQTKEQENELYEQIAQISEKKVQKEKKQALNIDNPYNSDSENSNQHEKSNEEIQTIQSLEKEIKLVEQLQLDIEHICLEQDLMKQLSVSRLNDKHLHFDSQRCAQVVTIACAMQSPITFAVVGNNFSGKSTLINVAKLLVRDTVQCGYLLLNETSSYSVSNSVRKVICDNYLTRNYQLASQQRYDQTNKQSLTSMDQIVRNGRVLDYFQTLCFPSYHFHCSNSVDDQISSYLTLLLRDHVVKFDGTNEDGDLSVQINNQFQASIGSSVISDTSFIVECSKDSKILELCSIQIDVPQLSEQFLYELVDKYHKNIQWSKQFVQGMMQIKQILPQSLQENFQVINQIVLNQNFTMPNNANTDKVIELIQYYETLGYQFEERVIDSTAFNILKTSSDDALKEFNVHTYLNALKRSDLETEQITEQLASLCMLNKIKVGQSQKGFSPTPWSDCQLVNDKKFQIRPAWQSYIINLGIQNAKRTIQHIESESFSNTFGDVIKSVMNINEPSTQGTHFNAIGKNLELQLLIAIGSKQINPFWVLHFAELYRLCGQKLDPNNAIKVFECFSQLQTTQFNNLCQLANLSNLGIIEEQQNTLSGFISLDDKALVRLSLECECVDKAGLYQNEIDSYSQIIREDDKLKKKYQNKVREFLGFPLITSLTLVPAKVVVNMNQIANHQLNAFIETYSDFCSSKIMFTVPKVKAEAEIVIDEDTKYKKWTVNDVQELSPQYLQFNNKYVGQQKYIVDVQKILKLLNGQDKNYVDEYKIIEYLIKMTNQLQKLNYNEDDIRYVQVMMILRAAVALALGINPQLIFPQNQDDQWSEFGYILGINVRSNMQSYFPSKIVKTGRNMMQLPYICCSYSDLEFRMNSYSTEHVSKQVEDHKNSLKKLRSLQIHQMQSNPDLQIDQKLQILAETLSQSNMIQEFIMQRMNITIICPSSLLELKSKYGVKLDVLLSRLLQPNNVLPTIFDPEEMQVIASISAYQLNGQNTFDQKNITTLLSGTLSLIILNDAPNCEMILPPQIDQFGTVNTAANDFLLDCPDKYKEILQQESKIRLVQNQGTNILNQVKRATNKIQNGFDTYLYERVQKSALNSVIVSSREVFALFKMSDCQTPKEIQLPADITVDWTLFKNQFIISCWMVYKILSKYSVTPVVTISRFSQISSQICQLILKKTELFMNHTTMIQTIQKLYKNLAEPVKAPIQKVDTDTFTSEFIESNVLSLLQSQLQQIQKQKGNLPSEKTINLQTAAGESVYLRNYFYSTEQLMSDELSICTYNCKTAHLQAIACAAYICFGCNEALNLKLVKDTLMNGGFGDLDIHVQELLSFEENSFEIDIFNILLMVVFQITGFNVVHPDITKRKQELPVLQEEWNTTMKIMLGSQTQQYGKMMYLNDVVQSLGNDQPIYMILKALSIPWTPNDDSYSTINNLLLQLQIGMRIFICDNDLSIAIAACVSAQMLKVKSPQTMYYRDTGKSLAVPIDSPHQPCFKLLQDFMKNVYILDLETEFTQEFQQTIITAINTKESVILVNNFGSNLTKLKNMTIIRFLLNSILMDNLKEGEVFQLANKITLVKNLSDQVIIFSTSPTANLFTVLREYNLYQQSVIDRISICKEYIKKENIDKQSVKYKQQFYQQQSIEYIFGEENSIRARNEQIKVCDLAITTLVQYTLGMFQKFIKGFVLSHIYTQEEIQNIKMDNSLIQRMQQMTQTPEQINKMLLIMSFIYTKNTGMKQLYDQIFGMVKGIKISQISREALMNTKEQNEDYTEPEKMKFINTYLMQSKVSQLMFEITNSLTATTYFIESLSQYHLPVYSVTEIDLYYDIFNKLKSSIGPYVDQLKERYKSTVPANQPNISPTAQCLYVQYPLMYHIKHEYQDFKSFLVGIIIPLLTEKIFCLFPFEYACAVWLVSSSLFLVLTKLISRNQSDSIHKFDSLMRINCQTQDDMLRLVTGYNIKEILTEESVFSLEKINSDKIQLVDDVSQTIPKICGMSSQLQNIWLKFSVLARYNLELNQVLPWLVANHASFVSLCKSQNMLVSLIQFFMEKQQQTSQIQAKQNKDKLIELPPTLQIPDASTFFEVFQMAIASQPQDILMSQEVLANSMSHLFGISPINVYKQKISQNAGIIGHNNMPGSKDTYFKPEEITEFFQPSFDLMIRLFGSEPGNCSEYISETTVQLYNLILNSYVSILNYNKAESKTTAPPISLSIIYYDQGIAIDSIFEFCHFTIDQKYTTGKRLKQETLIDLPMLQSSPILLNANPEMDGESVLKYIITLLHKKQTNKKSLHPIYILIPSSQVQQSLNKYNQQGIQMRDNSKFQHLLKIIYTLALPRSTYTQKPGSIYDAFKHIILLATVTVNQQAFLYNIRLTSTFDNCVVTMRGFTVFCLRHSLIIPRQVNESYDDQIIQVIMQLFARTTQSTNSNFSIKFNSPFLACSMADMMFFWQDASQLMDQIDQHTQMLADKSAKRILYGIYQMMDLFIPNFVVESIQKRFGIDQKIRDRMNVKLEDEESLDSNELSNQSKSQSISASRTSTSELSDESGTDFDDSMSMFSSNSKTSKMTSKTQQSTISTASSILNKFEQQMIVNADEEQSVYRNLMQAIITDVPIDINNLEKTIKSKLSDKHRKCRQYCVSQPKELTNMILTLQGKKPTEDQPQEQDDKSEYSVVSQPVHNLQRVFVPYVVQFREFGFFINQLKHYQNQQIQLEQSSLKNIIQLQQPTYQQVCRRVCSSEQLKSLVSELKTKQQVKQKYNDLENLPNLFRSYISHLESFRRIQTDGPSKYFSVDELEENLLKSNLTLENNLTLGKRGFGVYDSHWIISASIYAPVMGDIFNFIKMMNAVSQNAPISRQRIVISLATPHKNPKILEDGSVDVGKRADRDEKKNQQFYVVLRNFELVGLAYDQILDTVCDITPETKQGFIQTFDLVATSVVIDSWQNGYFDEAFNTQYPESHALKINSQYVPIPVKIGGYVRPIVLLPNKTKVASDEYVKRGAFFAVKWM</sequence>
<dbReference type="Proteomes" id="UP001642409">
    <property type="component" value="Unassembled WGS sequence"/>
</dbReference>
<gene>
    <name evidence="2" type="ORF">HINF_LOCUS3700</name>
    <name evidence="3" type="ORF">HINF_LOCUS62351</name>
</gene>
<proteinExistence type="predicted"/>
<feature type="compositionally biased region" description="Low complexity" evidence="1">
    <location>
        <begin position="4168"/>
        <end position="4189"/>
    </location>
</feature>
<evidence type="ECO:0000313" key="3">
    <source>
        <dbReference type="EMBL" id="CAL6084742.1"/>
    </source>
</evidence>
<dbReference type="EMBL" id="CAXDID020000381">
    <property type="protein sequence ID" value="CAL6084742.1"/>
    <property type="molecule type" value="Genomic_DNA"/>
</dbReference>
<accession>A0AA86NAX1</accession>
<feature type="compositionally biased region" description="Polar residues" evidence="1">
    <location>
        <begin position="1697"/>
        <end position="1706"/>
    </location>
</feature>
<feature type="compositionally biased region" description="Polar residues" evidence="1">
    <location>
        <begin position="824"/>
        <end position="833"/>
    </location>
</feature>
<feature type="compositionally biased region" description="Acidic residues" evidence="1">
    <location>
        <begin position="4190"/>
        <end position="4200"/>
    </location>
</feature>
<feature type="region of interest" description="Disordered" evidence="1">
    <location>
        <begin position="4161"/>
        <end position="4220"/>
    </location>
</feature>
<reference evidence="3 4" key="2">
    <citation type="submission" date="2024-07" db="EMBL/GenBank/DDBJ databases">
        <authorList>
            <person name="Akdeniz Z."/>
        </authorList>
    </citation>
    <scope>NUCLEOTIDE SEQUENCE [LARGE SCALE GENOMIC DNA]</scope>
</reference>
<dbReference type="EMBL" id="CATOUU010000089">
    <property type="protein sequence ID" value="CAI9916055.1"/>
    <property type="molecule type" value="Genomic_DNA"/>
</dbReference>